<reference evidence="1 2" key="1">
    <citation type="journal article" date="2023" name="bioRxiv">
        <title>High-quality genome assemblies of four members of thePodospora anserinaspecies complex.</title>
        <authorList>
            <person name="Ament-Velasquez S.L."/>
            <person name="Vogan A.A."/>
            <person name="Wallerman O."/>
            <person name="Hartmann F."/>
            <person name="Gautier V."/>
            <person name="Silar P."/>
            <person name="Giraud T."/>
            <person name="Johannesson H."/>
        </authorList>
    </citation>
    <scope>NUCLEOTIDE SEQUENCE [LARGE SCALE GENOMIC DNA]</scope>
    <source>
        <strain evidence="1 2">CBS 124.78</strain>
    </source>
</reference>
<dbReference type="EMBL" id="JAFFHC010000005">
    <property type="protein sequence ID" value="KAK4675413.1"/>
    <property type="molecule type" value="Genomic_DNA"/>
</dbReference>
<gene>
    <name evidence="1" type="ORF">QC764_0077850</name>
</gene>
<organism evidence="1 2">
    <name type="scientific">Podospora pseudoanserina</name>
    <dbReference type="NCBI Taxonomy" id="2609844"/>
    <lineage>
        <taxon>Eukaryota</taxon>
        <taxon>Fungi</taxon>
        <taxon>Dikarya</taxon>
        <taxon>Ascomycota</taxon>
        <taxon>Pezizomycotina</taxon>
        <taxon>Sordariomycetes</taxon>
        <taxon>Sordariomycetidae</taxon>
        <taxon>Sordariales</taxon>
        <taxon>Podosporaceae</taxon>
        <taxon>Podospora</taxon>
    </lineage>
</organism>
<name>A0ABR0I655_9PEZI</name>
<dbReference type="Proteomes" id="UP001323617">
    <property type="component" value="Unassembled WGS sequence"/>
</dbReference>
<keyword evidence="2" id="KW-1185">Reference proteome</keyword>
<evidence type="ECO:0000313" key="1">
    <source>
        <dbReference type="EMBL" id="KAK4675413.1"/>
    </source>
</evidence>
<comment type="caution">
    <text evidence="1">The sequence shown here is derived from an EMBL/GenBank/DDBJ whole genome shotgun (WGS) entry which is preliminary data.</text>
</comment>
<evidence type="ECO:0000313" key="2">
    <source>
        <dbReference type="Proteomes" id="UP001323617"/>
    </source>
</evidence>
<accession>A0ABR0I655</accession>
<sequence>MAYSNGILDIPSYTPKAECPRAPTTTPKRTAKIPQHFGSQRLLLNVFRPPEDLPVSLRSNLRWSGTGLDWDAPSLYKRRFGLQ</sequence>
<protein>
    <submittedName>
        <fullName evidence="1">Uncharacterized protein</fullName>
    </submittedName>
</protein>
<dbReference type="GeneID" id="87961433"/>
<proteinExistence type="predicted"/>
<dbReference type="RefSeq" id="XP_062798883.1">
    <property type="nucleotide sequence ID" value="XM_062940748.1"/>
</dbReference>